<proteinExistence type="predicted"/>
<feature type="domain" description="BLUF" evidence="2">
    <location>
        <begin position="2"/>
        <end position="93"/>
    </location>
</feature>
<organism evidence="3 4">
    <name type="scientific">Candidatus Pantoea communis</name>
    <dbReference type="NCBI Taxonomy" id="2608354"/>
    <lineage>
        <taxon>Bacteria</taxon>
        <taxon>Pseudomonadati</taxon>
        <taxon>Pseudomonadota</taxon>
        <taxon>Gammaproteobacteria</taxon>
        <taxon>Enterobacterales</taxon>
        <taxon>Erwiniaceae</taxon>
        <taxon>Pantoea</taxon>
    </lineage>
</organism>
<protein>
    <submittedName>
        <fullName evidence="3">Diguanylate phosphodiesterase</fullName>
    </submittedName>
</protein>
<evidence type="ECO:0000259" key="2">
    <source>
        <dbReference type="PROSITE" id="PS50925"/>
    </source>
</evidence>
<dbReference type="PROSITE" id="PS50883">
    <property type="entry name" value="EAL"/>
    <property type="match status" value="1"/>
</dbReference>
<evidence type="ECO:0000313" key="4">
    <source>
        <dbReference type="Proteomes" id="UP001515780"/>
    </source>
</evidence>
<dbReference type="InterPro" id="IPR007024">
    <property type="entry name" value="BLUF_domain"/>
</dbReference>
<dbReference type="PANTHER" id="PTHR33121">
    <property type="entry name" value="CYCLIC DI-GMP PHOSPHODIESTERASE PDEF"/>
    <property type="match status" value="1"/>
</dbReference>
<dbReference type="SUPFAM" id="SSF54975">
    <property type="entry name" value="Acylphosphatase/BLUF domain-like"/>
    <property type="match status" value="1"/>
</dbReference>
<dbReference type="InterPro" id="IPR001633">
    <property type="entry name" value="EAL_dom"/>
</dbReference>
<dbReference type="SUPFAM" id="SSF141868">
    <property type="entry name" value="EAL domain-like"/>
    <property type="match status" value="1"/>
</dbReference>
<dbReference type="Gene3D" id="3.20.20.450">
    <property type="entry name" value="EAL domain"/>
    <property type="match status" value="1"/>
</dbReference>
<dbReference type="CDD" id="cd01948">
    <property type="entry name" value="EAL"/>
    <property type="match status" value="1"/>
</dbReference>
<reference evidence="3 4" key="1">
    <citation type="journal article" date="2019" name="bioRxiv">
        <title>Bacteria contribute to plant secondary compound degradation in a generalist herbivore system.</title>
        <authorList>
            <person name="Francoeur C.B."/>
            <person name="Khadempour L."/>
            <person name="Moreira-Soto R.D."/>
            <person name="Gotting K."/>
            <person name="Book A.J."/>
            <person name="Pinto-Tomas A.A."/>
            <person name="Keefover-Ring K."/>
            <person name="Currie C.R."/>
        </authorList>
    </citation>
    <scope>NUCLEOTIDE SEQUENCE [LARGE SCALE GENOMIC DNA]</scope>
    <source>
        <strain evidence="3">Al-1710</strain>
    </source>
</reference>
<dbReference type="SMART" id="SM00052">
    <property type="entry name" value="EAL"/>
    <property type="match status" value="1"/>
</dbReference>
<dbReference type="PROSITE" id="PS50925">
    <property type="entry name" value="BLUF"/>
    <property type="match status" value="1"/>
</dbReference>
<dbReference type="PANTHER" id="PTHR33121:SF15">
    <property type="entry name" value="BLUE LIGHT- AND TEMPERATURE-REGULATED ANTIREPRESSOR BLUF"/>
    <property type="match status" value="1"/>
</dbReference>
<evidence type="ECO:0000259" key="1">
    <source>
        <dbReference type="PROSITE" id="PS50883"/>
    </source>
</evidence>
<gene>
    <name evidence="3" type="ORF">F3J37_18485</name>
</gene>
<dbReference type="SMART" id="SM01034">
    <property type="entry name" value="BLUF"/>
    <property type="match status" value="1"/>
</dbReference>
<comment type="caution">
    <text evidence="3">The sequence shown here is derived from an EMBL/GenBank/DDBJ whole genome shotgun (WGS) entry which is preliminary data.</text>
</comment>
<dbReference type="InterPro" id="IPR050706">
    <property type="entry name" value="Cyclic-di-GMP_PDE-like"/>
</dbReference>
<dbReference type="InterPro" id="IPR035919">
    <property type="entry name" value="EAL_sf"/>
</dbReference>
<sequence>MLTTIIYRSHLADEVPISILPSMVERASLLNARHQVTGILLFNGTHFFQILEGPEEGVLYIYGRICADRRHHNVVELMRDYSPSRRFGNHGMELFDLRHHDSGSVLQAVLDRGTSKYRLTYDDRGLQFLRTFVEAREKENYFEVLPADYWDFVPDENGPPFPAVGVTFRPVVDPLGREITAIEAIPDEAPDGLTGESLYAYNLSVVTEALNKAGRSCPDDIMLYVSILPMTLVNLPDAVSRLINAIDRAELVPQQIILGVSETEVISQLESFTQAVRQLKQAGISISIDNFGDGSAGLSLLAHVQPDRVRIGAAIVRNIHRSGPRQAVVHAVLRCCSALEINVIAAGIEQPEEWMWLEAAGVTDFQGELFTAKGAVVAWPETREAV</sequence>
<name>A0ABX0RTD5_9GAMM</name>
<dbReference type="EMBL" id="VWXC01000014">
    <property type="protein sequence ID" value="NIG20667.1"/>
    <property type="molecule type" value="Genomic_DNA"/>
</dbReference>
<feature type="domain" description="EAL" evidence="1">
    <location>
        <begin position="125"/>
        <end position="386"/>
    </location>
</feature>
<evidence type="ECO:0000313" key="3">
    <source>
        <dbReference type="EMBL" id="NIG20667.1"/>
    </source>
</evidence>
<dbReference type="RefSeq" id="WP_166935022.1">
    <property type="nucleotide sequence ID" value="NZ_VWXC01000014.1"/>
</dbReference>
<dbReference type="Pfam" id="PF04940">
    <property type="entry name" value="BLUF"/>
    <property type="match status" value="1"/>
</dbReference>
<accession>A0ABX0RTD5</accession>
<keyword evidence="4" id="KW-1185">Reference proteome</keyword>
<dbReference type="InterPro" id="IPR036046">
    <property type="entry name" value="Acylphosphatase-like_dom_sf"/>
</dbReference>
<dbReference type="Pfam" id="PF00563">
    <property type="entry name" value="EAL"/>
    <property type="match status" value="1"/>
</dbReference>
<dbReference type="Proteomes" id="UP001515780">
    <property type="component" value="Unassembled WGS sequence"/>
</dbReference>
<dbReference type="Gene3D" id="3.30.70.100">
    <property type="match status" value="1"/>
</dbReference>